<proteinExistence type="predicted"/>
<dbReference type="eggNOG" id="COG2814">
    <property type="taxonomic scope" value="Bacteria"/>
</dbReference>
<name>A0A087ARU6_9BIFI</name>
<evidence type="ECO:0000256" key="5">
    <source>
        <dbReference type="ARBA" id="ARBA00023136"/>
    </source>
</evidence>
<evidence type="ECO:0000313" key="9">
    <source>
        <dbReference type="Proteomes" id="UP000029046"/>
    </source>
</evidence>
<dbReference type="EMBL" id="JGYX01000001">
    <property type="protein sequence ID" value="KFI61496.1"/>
    <property type="molecule type" value="Genomic_DNA"/>
</dbReference>
<reference evidence="8 9" key="1">
    <citation type="submission" date="2014-03" db="EMBL/GenBank/DDBJ databases">
        <title>Genomics of Bifidobacteria.</title>
        <authorList>
            <person name="Ventura M."/>
            <person name="Milani C."/>
            <person name="Lugli G.A."/>
        </authorList>
    </citation>
    <scope>NUCLEOTIDE SEQUENCE [LARGE SCALE GENOMIC DNA]</scope>
    <source>
        <strain evidence="8 9">LMG 11586</strain>
    </source>
</reference>
<protein>
    <submittedName>
        <fullName evidence="8">Putative MFS-type transporter</fullName>
    </submittedName>
</protein>
<accession>A0A087ARU6</accession>
<dbReference type="Proteomes" id="UP000029046">
    <property type="component" value="Unassembled WGS sequence"/>
</dbReference>
<dbReference type="RefSeq" id="WP_034259502.1">
    <property type="nucleotide sequence ID" value="NZ_JGYX01000001.1"/>
</dbReference>
<dbReference type="AlphaFoldDB" id="A0A087ARU6"/>
<feature type="transmembrane region" description="Helical" evidence="7">
    <location>
        <begin position="143"/>
        <end position="162"/>
    </location>
</feature>
<keyword evidence="9" id="KW-1185">Reference proteome</keyword>
<evidence type="ECO:0000256" key="1">
    <source>
        <dbReference type="ARBA" id="ARBA00004651"/>
    </source>
</evidence>
<evidence type="ECO:0000256" key="4">
    <source>
        <dbReference type="ARBA" id="ARBA00022989"/>
    </source>
</evidence>
<feature type="region of interest" description="Disordered" evidence="6">
    <location>
        <begin position="93"/>
        <end position="112"/>
    </location>
</feature>
<dbReference type="Pfam" id="PF07690">
    <property type="entry name" value="MFS_1"/>
    <property type="match status" value="1"/>
</dbReference>
<evidence type="ECO:0000256" key="7">
    <source>
        <dbReference type="SAM" id="Phobius"/>
    </source>
</evidence>
<sequence>MSGRWLHVVSELGFDISRTGYTVSLVPRDRLPHANALIEGANAIGEGIGPSVGGWLFDTLGVALSLLFDFVTYVCSSLLVLLNVLERRKRKTAAASEHTPRQDESARVKTDDEYDDDGDVLSGLRFVWGIGIIRSIAFSAGQFNFFTAVFFTIYYVFVIRVLHMDPVAVGLAATCSGIGGIVSSVAVGPSSGAWRPAPLFIATLFAPALAALLVSLSAFTIEYGNAVVIALVCVSQFVWSFTVTVNLVLSESIKQVTAPERLLGQVSSVERVIALAAEPIGALAGGPFADMIGEDIALYLCAVGLAASTAWALDEHGILSFRKPDEWQC</sequence>
<keyword evidence="5 7" id="KW-0472">Membrane</keyword>
<gene>
    <name evidence="8" type="ORF">BIGA_0005</name>
</gene>
<feature type="compositionally biased region" description="Basic and acidic residues" evidence="6">
    <location>
        <begin position="98"/>
        <end position="111"/>
    </location>
</feature>
<dbReference type="GO" id="GO:0022857">
    <property type="term" value="F:transmembrane transporter activity"/>
    <property type="evidence" value="ECO:0007669"/>
    <property type="project" value="InterPro"/>
</dbReference>
<evidence type="ECO:0000256" key="6">
    <source>
        <dbReference type="SAM" id="MobiDB-lite"/>
    </source>
</evidence>
<keyword evidence="2" id="KW-1003">Cell membrane</keyword>
<feature type="transmembrane region" description="Helical" evidence="7">
    <location>
        <begin position="168"/>
        <end position="187"/>
    </location>
</feature>
<keyword evidence="4 7" id="KW-1133">Transmembrane helix</keyword>
<dbReference type="InterPro" id="IPR011701">
    <property type="entry name" value="MFS"/>
</dbReference>
<keyword evidence="3 7" id="KW-0812">Transmembrane</keyword>
<dbReference type="SUPFAM" id="SSF103473">
    <property type="entry name" value="MFS general substrate transporter"/>
    <property type="match status" value="1"/>
</dbReference>
<feature type="transmembrane region" description="Helical" evidence="7">
    <location>
        <begin position="199"/>
        <end position="221"/>
    </location>
</feature>
<dbReference type="InterPro" id="IPR036259">
    <property type="entry name" value="MFS_trans_sf"/>
</dbReference>
<organism evidence="8 9">
    <name type="scientific">Bifidobacterium pullorum subsp. gallinarum</name>
    <dbReference type="NCBI Taxonomy" id="78344"/>
    <lineage>
        <taxon>Bacteria</taxon>
        <taxon>Bacillati</taxon>
        <taxon>Actinomycetota</taxon>
        <taxon>Actinomycetes</taxon>
        <taxon>Bifidobacteriales</taxon>
        <taxon>Bifidobacteriaceae</taxon>
        <taxon>Bifidobacterium</taxon>
    </lineage>
</organism>
<dbReference type="Gene3D" id="1.20.1250.20">
    <property type="entry name" value="MFS general substrate transporter like domains"/>
    <property type="match status" value="1"/>
</dbReference>
<feature type="transmembrane region" description="Helical" evidence="7">
    <location>
        <begin position="227"/>
        <end position="250"/>
    </location>
</feature>
<comment type="caution">
    <text evidence="8">The sequence shown here is derived from an EMBL/GenBank/DDBJ whole genome shotgun (WGS) entry which is preliminary data.</text>
</comment>
<dbReference type="PANTHER" id="PTHR23513">
    <property type="entry name" value="INTEGRAL MEMBRANE EFFLUX PROTEIN-RELATED"/>
    <property type="match status" value="1"/>
</dbReference>
<dbReference type="CDD" id="cd06173">
    <property type="entry name" value="MFS_MefA_like"/>
    <property type="match status" value="1"/>
</dbReference>
<evidence type="ECO:0000313" key="8">
    <source>
        <dbReference type="EMBL" id="KFI61496.1"/>
    </source>
</evidence>
<evidence type="ECO:0000256" key="2">
    <source>
        <dbReference type="ARBA" id="ARBA00022475"/>
    </source>
</evidence>
<dbReference type="GO" id="GO:0005886">
    <property type="term" value="C:plasma membrane"/>
    <property type="evidence" value="ECO:0007669"/>
    <property type="project" value="UniProtKB-SubCell"/>
</dbReference>
<evidence type="ECO:0000256" key="3">
    <source>
        <dbReference type="ARBA" id="ARBA00022692"/>
    </source>
</evidence>
<feature type="transmembrane region" description="Helical" evidence="7">
    <location>
        <begin position="60"/>
        <end position="82"/>
    </location>
</feature>
<dbReference type="PANTHER" id="PTHR23513:SF6">
    <property type="entry name" value="MAJOR FACILITATOR SUPERFAMILY ASSOCIATED DOMAIN-CONTAINING PROTEIN"/>
    <property type="match status" value="1"/>
</dbReference>
<comment type="subcellular location">
    <subcellularLocation>
        <location evidence="1">Cell membrane</location>
        <topology evidence="1">Multi-pass membrane protein</topology>
    </subcellularLocation>
</comment>